<evidence type="ECO:0000313" key="5">
    <source>
        <dbReference type="Proteomes" id="UP000006695"/>
    </source>
</evidence>
<keyword evidence="3" id="KW-1133">Transmembrane helix</keyword>
<dbReference type="PROSITE" id="PS51257">
    <property type="entry name" value="PROKAR_LIPOPROTEIN"/>
    <property type="match status" value="1"/>
</dbReference>
<gene>
    <name evidence="4" type="ordered locus">Gura_3949</name>
</gene>
<sequence length="487" mass="53972">MQCHTRPAAIKPCEEAVPILLFILALLMISGCAGTTTFIAYPDKINPLIADLQTRKSIDFTHCFLSECKSSDMILYNMERGRIAQIVGNTDASMRDFAASMDVIREKEQKAIVSVSDIGAQAASVAVNDNAIPYEGAGYERVMLHQFQAMNYLSKNDLEGAGVEIRRANFEQEEALKRHEDELDEARKVAEEKRLENPQQVDAIKSQFSQLDEAAGKVKNSFQNAYTFYLSGFVYELANQQNDAYIDYKKALEIFPENTILQRDVIRLAMKLEMNRELEDLKSRFDPGPATGEAVTEKNAGELLVLFEDGFAPQKQEVKIYIPVPRVGLIAAAFPIYRSGWTSARPLLVTSGKEVVGSTETICDIRALAVKSLQEKIPALAIRQTIRAVAKGVAAKRADEKFGALGFFGATLWNLVSETADLRSWITLPEDAQIMRVTLSAGMHKLTLQHEGSRAEADIDVKIKPGGKTILRVVRAGDVLYNAVLVF</sequence>
<accession>A5G8H7</accession>
<dbReference type="STRING" id="351605.Gura_3949"/>
<evidence type="ECO:0000256" key="3">
    <source>
        <dbReference type="SAM" id="Phobius"/>
    </source>
</evidence>
<keyword evidence="5" id="KW-1185">Reference proteome</keyword>
<name>A5G8H7_GEOUR</name>
<proteinExistence type="predicted"/>
<dbReference type="InterPro" id="IPR011990">
    <property type="entry name" value="TPR-like_helical_dom_sf"/>
</dbReference>
<dbReference type="SUPFAM" id="SSF48452">
    <property type="entry name" value="TPR-like"/>
    <property type="match status" value="1"/>
</dbReference>
<keyword evidence="3" id="KW-0472">Membrane</keyword>
<keyword evidence="3" id="KW-0812">Transmembrane</keyword>
<feature type="repeat" description="TPR" evidence="1">
    <location>
        <begin position="225"/>
        <end position="258"/>
    </location>
</feature>
<dbReference type="PROSITE" id="PS50005">
    <property type="entry name" value="TPR"/>
    <property type="match status" value="1"/>
</dbReference>
<keyword evidence="2" id="KW-0175">Coiled coil</keyword>
<keyword evidence="1" id="KW-0802">TPR repeat</keyword>
<dbReference type="KEGG" id="gur:Gura_3949"/>
<dbReference type="EMBL" id="CP000698">
    <property type="protein sequence ID" value="ABQ28095.1"/>
    <property type="molecule type" value="Genomic_DNA"/>
</dbReference>
<dbReference type="OrthoDB" id="9769023at2"/>
<dbReference type="HOGENOM" id="CLU_035715_0_0_7"/>
<feature type="coiled-coil region" evidence="2">
    <location>
        <begin position="169"/>
        <end position="196"/>
    </location>
</feature>
<feature type="transmembrane region" description="Helical" evidence="3">
    <location>
        <begin position="20"/>
        <end position="41"/>
    </location>
</feature>
<dbReference type="AlphaFoldDB" id="A5G8H7"/>
<reference evidence="4 5" key="1">
    <citation type="submission" date="2007-05" db="EMBL/GenBank/DDBJ databases">
        <title>Complete sequence of Geobacter uraniireducens Rf4.</title>
        <authorList>
            <consortium name="US DOE Joint Genome Institute"/>
            <person name="Copeland A."/>
            <person name="Lucas S."/>
            <person name="Lapidus A."/>
            <person name="Barry K."/>
            <person name="Detter J.C."/>
            <person name="Glavina del Rio T."/>
            <person name="Hammon N."/>
            <person name="Israni S."/>
            <person name="Dalin E."/>
            <person name="Tice H."/>
            <person name="Pitluck S."/>
            <person name="Chertkov O."/>
            <person name="Brettin T."/>
            <person name="Bruce D."/>
            <person name="Han C."/>
            <person name="Schmutz J."/>
            <person name="Larimer F."/>
            <person name="Land M."/>
            <person name="Hauser L."/>
            <person name="Kyrpides N."/>
            <person name="Mikhailova N."/>
            <person name="Shelobolina E."/>
            <person name="Aklujkar M."/>
            <person name="Lovley D."/>
            <person name="Richardson P."/>
        </authorList>
    </citation>
    <scope>NUCLEOTIDE SEQUENCE [LARGE SCALE GENOMIC DNA]</scope>
    <source>
        <strain evidence="4 5">Rf4</strain>
    </source>
</reference>
<dbReference type="Proteomes" id="UP000006695">
    <property type="component" value="Chromosome"/>
</dbReference>
<evidence type="ECO:0000256" key="1">
    <source>
        <dbReference type="PROSITE-ProRule" id="PRU00339"/>
    </source>
</evidence>
<evidence type="ECO:0000313" key="4">
    <source>
        <dbReference type="EMBL" id="ABQ28095.1"/>
    </source>
</evidence>
<evidence type="ECO:0000256" key="2">
    <source>
        <dbReference type="SAM" id="Coils"/>
    </source>
</evidence>
<organism evidence="4 5">
    <name type="scientific">Geotalea uraniireducens (strain Rf4)</name>
    <name type="common">Geobacter uraniireducens</name>
    <dbReference type="NCBI Taxonomy" id="351605"/>
    <lineage>
        <taxon>Bacteria</taxon>
        <taxon>Pseudomonadati</taxon>
        <taxon>Thermodesulfobacteriota</taxon>
        <taxon>Desulfuromonadia</taxon>
        <taxon>Geobacterales</taxon>
        <taxon>Geobacteraceae</taxon>
        <taxon>Geotalea</taxon>
    </lineage>
</organism>
<dbReference type="InterPro" id="IPR019734">
    <property type="entry name" value="TPR_rpt"/>
</dbReference>
<protein>
    <submittedName>
        <fullName evidence="4">Tetratricopeptide TPR_2 repeat protein</fullName>
    </submittedName>
</protein>